<gene>
    <name evidence="1" type="ORF">Rhow_005637</name>
</gene>
<evidence type="ECO:0000313" key="2">
    <source>
        <dbReference type="Proteomes" id="UP000287519"/>
    </source>
</evidence>
<evidence type="ECO:0000313" key="1">
    <source>
        <dbReference type="EMBL" id="GCE41978.1"/>
    </source>
</evidence>
<comment type="caution">
    <text evidence="1">The sequence shown here is derived from an EMBL/GenBank/DDBJ whole genome shotgun (WGS) entry which is preliminary data.</text>
</comment>
<keyword evidence="2" id="KW-1185">Reference proteome</keyword>
<proteinExistence type="predicted"/>
<sequence length="48" mass="5107">MLTTDPTHTVHSALTVNSDDSVPLPSTIGLVLVERMLAHYNSTLASTV</sequence>
<organism evidence="1 2">
    <name type="scientific">Rhodococcus wratislaviensis</name>
    <name type="common">Tsukamurella wratislaviensis</name>
    <dbReference type="NCBI Taxonomy" id="44752"/>
    <lineage>
        <taxon>Bacteria</taxon>
        <taxon>Bacillati</taxon>
        <taxon>Actinomycetota</taxon>
        <taxon>Actinomycetes</taxon>
        <taxon>Mycobacteriales</taxon>
        <taxon>Nocardiaceae</taxon>
        <taxon>Rhodococcus</taxon>
    </lineage>
</organism>
<dbReference type="RefSeq" id="WP_192581986.1">
    <property type="nucleotide sequence ID" value="NZ_BHYM01000048.1"/>
</dbReference>
<protein>
    <submittedName>
        <fullName evidence="1">Uncharacterized protein</fullName>
    </submittedName>
</protein>
<dbReference type="Proteomes" id="UP000287519">
    <property type="component" value="Unassembled WGS sequence"/>
</dbReference>
<accession>A0A402CEE2</accession>
<reference evidence="1 2" key="1">
    <citation type="submission" date="2018-11" db="EMBL/GenBank/DDBJ databases">
        <title>Microbial catabolism of amino acid.</title>
        <authorList>
            <person name="Hibi M."/>
            <person name="Ogawa J."/>
        </authorList>
    </citation>
    <scope>NUCLEOTIDE SEQUENCE [LARGE SCALE GENOMIC DNA]</scope>
    <source>
        <strain evidence="1 2">C31-06</strain>
    </source>
</reference>
<dbReference type="EMBL" id="BHYM01000048">
    <property type="protein sequence ID" value="GCE41978.1"/>
    <property type="molecule type" value="Genomic_DNA"/>
</dbReference>
<name>A0A402CEE2_RHOWR</name>
<dbReference type="AlphaFoldDB" id="A0A402CEE2"/>